<sequence>MNEQKQTRLKRAGKLLILWGVLHLTLLLAVYPMISAMNEGMQQIIEQPAQKQAPEQVSARFRSIMQTAVTLVEICLWAYPVICLLTGVWILQTRHLTGCVVGAALVCVSVPLGTILGIWTLILLRDSEIRTLFDPQTSARNLSDA</sequence>
<evidence type="ECO:0008006" key="4">
    <source>
        <dbReference type="Google" id="ProtNLM"/>
    </source>
</evidence>
<evidence type="ECO:0000313" key="3">
    <source>
        <dbReference type="Proteomes" id="UP000320421"/>
    </source>
</evidence>
<evidence type="ECO:0000256" key="1">
    <source>
        <dbReference type="SAM" id="Phobius"/>
    </source>
</evidence>
<evidence type="ECO:0000313" key="2">
    <source>
        <dbReference type="EMBL" id="QDT19933.1"/>
    </source>
</evidence>
<accession>A0A517PKN7</accession>
<keyword evidence="1" id="KW-0472">Membrane</keyword>
<dbReference type="EMBL" id="CP036266">
    <property type="protein sequence ID" value="QDT19933.1"/>
    <property type="molecule type" value="Genomic_DNA"/>
</dbReference>
<keyword evidence="1" id="KW-0812">Transmembrane</keyword>
<gene>
    <name evidence="2" type="ORF">HG66A1_17020</name>
</gene>
<proteinExistence type="predicted"/>
<feature type="transmembrane region" description="Helical" evidence="1">
    <location>
        <begin position="12"/>
        <end position="34"/>
    </location>
</feature>
<keyword evidence="3" id="KW-1185">Reference proteome</keyword>
<protein>
    <recommendedName>
        <fullName evidence="4">DUF4064 domain-containing protein</fullName>
    </recommendedName>
</protein>
<keyword evidence="1" id="KW-1133">Transmembrane helix</keyword>
<dbReference type="OrthoDB" id="9935807at2"/>
<dbReference type="AlphaFoldDB" id="A0A517PKN7"/>
<feature type="transmembrane region" description="Helical" evidence="1">
    <location>
        <begin position="98"/>
        <end position="122"/>
    </location>
</feature>
<organism evidence="2 3">
    <name type="scientific">Gimesia chilikensis</name>
    <dbReference type="NCBI Taxonomy" id="2605989"/>
    <lineage>
        <taxon>Bacteria</taxon>
        <taxon>Pseudomonadati</taxon>
        <taxon>Planctomycetota</taxon>
        <taxon>Planctomycetia</taxon>
        <taxon>Planctomycetales</taxon>
        <taxon>Planctomycetaceae</taxon>
        <taxon>Gimesia</taxon>
    </lineage>
</organism>
<reference evidence="2 3" key="1">
    <citation type="submission" date="2019-02" db="EMBL/GenBank/DDBJ databases">
        <title>Deep-cultivation of Planctomycetes and their phenomic and genomic characterization uncovers novel biology.</title>
        <authorList>
            <person name="Wiegand S."/>
            <person name="Jogler M."/>
            <person name="Boedeker C."/>
            <person name="Pinto D."/>
            <person name="Vollmers J."/>
            <person name="Rivas-Marin E."/>
            <person name="Kohn T."/>
            <person name="Peeters S.H."/>
            <person name="Heuer A."/>
            <person name="Rast P."/>
            <person name="Oberbeckmann S."/>
            <person name="Bunk B."/>
            <person name="Jeske O."/>
            <person name="Meyerdierks A."/>
            <person name="Storesund J.E."/>
            <person name="Kallscheuer N."/>
            <person name="Luecker S."/>
            <person name="Lage O.M."/>
            <person name="Pohl T."/>
            <person name="Merkel B.J."/>
            <person name="Hornburger P."/>
            <person name="Mueller R.-W."/>
            <person name="Bruemmer F."/>
            <person name="Labrenz M."/>
            <person name="Spormann A.M."/>
            <person name="Op den Camp H."/>
            <person name="Overmann J."/>
            <person name="Amann R."/>
            <person name="Jetten M.S.M."/>
            <person name="Mascher T."/>
            <person name="Medema M.H."/>
            <person name="Devos D.P."/>
            <person name="Kaster A.-K."/>
            <person name="Ovreas L."/>
            <person name="Rohde M."/>
            <person name="Galperin M.Y."/>
            <person name="Jogler C."/>
        </authorList>
    </citation>
    <scope>NUCLEOTIDE SEQUENCE [LARGE SCALE GENOMIC DNA]</scope>
    <source>
        <strain evidence="2 3">HG66A1</strain>
    </source>
</reference>
<feature type="transmembrane region" description="Helical" evidence="1">
    <location>
        <begin position="68"/>
        <end position="91"/>
    </location>
</feature>
<dbReference type="Proteomes" id="UP000320421">
    <property type="component" value="Chromosome"/>
</dbReference>
<dbReference type="RefSeq" id="WP_145182003.1">
    <property type="nucleotide sequence ID" value="NZ_CP036266.1"/>
</dbReference>
<name>A0A517PKN7_9PLAN</name>